<keyword evidence="1" id="KW-0808">Transferase</keyword>
<organism evidence="1 2">
    <name type="scientific">Antarcticirhabdus aurantiaca</name>
    <dbReference type="NCBI Taxonomy" id="2606717"/>
    <lineage>
        <taxon>Bacteria</taxon>
        <taxon>Pseudomonadati</taxon>
        <taxon>Pseudomonadota</taxon>
        <taxon>Alphaproteobacteria</taxon>
        <taxon>Hyphomicrobiales</taxon>
        <taxon>Aurantimonadaceae</taxon>
        <taxon>Antarcticirhabdus</taxon>
    </lineage>
</organism>
<reference evidence="1" key="1">
    <citation type="submission" date="2022-11" db="EMBL/GenBank/DDBJ databases">
        <title>beta-Carotene-producing bacterium, Jeongeuplla avenae sp. nov., alleviates the salt stress of Arabidopsis seedlings.</title>
        <authorList>
            <person name="Jiang L."/>
            <person name="Lee J."/>
        </authorList>
    </citation>
    <scope>NUCLEOTIDE SEQUENCE</scope>
    <source>
        <strain evidence="1">DY_R2A_6</strain>
    </source>
</reference>
<dbReference type="Proteomes" id="UP001163223">
    <property type="component" value="Chromosome"/>
</dbReference>
<evidence type="ECO:0000313" key="1">
    <source>
        <dbReference type="EMBL" id="WAJ31624.1"/>
    </source>
</evidence>
<dbReference type="EC" id="2.7.1.24" evidence="1"/>
<dbReference type="EMBL" id="CP113520">
    <property type="protein sequence ID" value="WAJ31624.1"/>
    <property type="molecule type" value="Genomic_DNA"/>
</dbReference>
<name>A0ACD4NZZ1_9HYPH</name>
<keyword evidence="1" id="KW-0418">Kinase</keyword>
<gene>
    <name evidence="1" type="primary">coaE</name>
    <name evidence="1" type="ORF">OXU80_28285</name>
</gene>
<accession>A0ACD4NZZ1</accession>
<proteinExistence type="predicted"/>
<evidence type="ECO:0000313" key="2">
    <source>
        <dbReference type="Proteomes" id="UP001163223"/>
    </source>
</evidence>
<protein>
    <submittedName>
        <fullName evidence="1">Dephospho-CoA kinase</fullName>
        <ecNumber evidence="1">2.7.1.24</ecNumber>
    </submittedName>
</protein>
<sequence length="206" mass="21700">MIVLGLTGSIGMGKSTTAAMFEAEGVPVYSADAAVHRLYAGRAAPLVEAAFPGTVRSGVVDREALARAVLADPEARRRLEAIVHPMVREEEEAFLAAAREAGHPLAVLDIPLLFETGGEARCDAVVVVTAPSEVQRARVLARPGMTPERFDAILAAQMPDADKRARASVVIDTGGGLDPAREAVRAVVARYRDGDPPAQAADRKRG</sequence>
<keyword evidence="2" id="KW-1185">Reference proteome</keyword>